<dbReference type="Pfam" id="PF02545">
    <property type="entry name" value="Maf"/>
    <property type="match status" value="1"/>
</dbReference>
<dbReference type="CDD" id="cd00555">
    <property type="entry name" value="Maf"/>
    <property type="match status" value="1"/>
</dbReference>
<dbReference type="Proteomes" id="UP000220752">
    <property type="component" value="Unassembled WGS sequence"/>
</dbReference>
<feature type="active site" description="Proton acceptor" evidence="3">
    <location>
        <position position="69"/>
    </location>
</feature>
<reference evidence="4 5" key="1">
    <citation type="journal article" date="2017" name="Front. Microbiol.">
        <title>New Insights into the Diversity of the Genus Faecalibacterium.</title>
        <authorList>
            <person name="Benevides L."/>
            <person name="Burman S."/>
            <person name="Martin R."/>
            <person name="Robert V."/>
            <person name="Thomas M."/>
            <person name="Miquel S."/>
            <person name="Chain F."/>
            <person name="Sokol H."/>
            <person name="Bermudez-Humaran L.G."/>
            <person name="Morrison M."/>
            <person name="Langella P."/>
            <person name="Azevedo V.A."/>
            <person name="Chatel J.M."/>
            <person name="Soares S."/>
        </authorList>
    </citation>
    <scope>NUCLEOTIDE SEQUENCE [LARGE SCALE GENOMIC DNA]</scope>
    <source>
        <strain evidence="5">CNCM I-4540</strain>
    </source>
</reference>
<feature type="site" description="Important for substrate specificity" evidence="3">
    <location>
        <position position="70"/>
    </location>
</feature>
<evidence type="ECO:0000256" key="1">
    <source>
        <dbReference type="ARBA" id="ARBA00001968"/>
    </source>
</evidence>
<gene>
    <name evidence="4" type="ORF">CGS46_13840</name>
</gene>
<dbReference type="Gene3D" id="3.90.950.10">
    <property type="match status" value="1"/>
</dbReference>
<keyword evidence="5" id="KW-1185">Reference proteome</keyword>
<name>A0A2A6Z8A0_9FIRM</name>
<dbReference type="GO" id="GO:0005737">
    <property type="term" value="C:cytoplasm"/>
    <property type="evidence" value="ECO:0007669"/>
    <property type="project" value="UniProtKB-SubCell"/>
</dbReference>
<dbReference type="GO" id="GO:0036221">
    <property type="term" value="F:UTP diphosphatase activity"/>
    <property type="evidence" value="ECO:0007669"/>
    <property type="project" value="RHEA"/>
</dbReference>
<keyword evidence="2 3" id="KW-0378">Hydrolase</keyword>
<comment type="function">
    <text evidence="3">Nucleoside triphosphate pyrophosphatase that hydrolyzes dTTP and UTP. May have a dual role in cell division arrest and in preventing the incorporation of modified nucleotides into cellular nucleic acids.</text>
</comment>
<dbReference type="PANTHER" id="PTHR43213">
    <property type="entry name" value="BIFUNCTIONAL DTTP/UTP PYROPHOSPHATASE/METHYLTRANSFERASE PROTEIN-RELATED"/>
    <property type="match status" value="1"/>
</dbReference>
<feature type="site" description="Important for substrate specificity" evidence="3">
    <location>
        <position position="12"/>
    </location>
</feature>
<comment type="catalytic activity">
    <reaction evidence="3">
        <text>UTP + H2O = UMP + diphosphate + H(+)</text>
        <dbReference type="Rhea" id="RHEA:29395"/>
        <dbReference type="ChEBI" id="CHEBI:15377"/>
        <dbReference type="ChEBI" id="CHEBI:15378"/>
        <dbReference type="ChEBI" id="CHEBI:33019"/>
        <dbReference type="ChEBI" id="CHEBI:46398"/>
        <dbReference type="ChEBI" id="CHEBI:57865"/>
        <dbReference type="EC" id="3.6.1.9"/>
    </reaction>
</comment>
<keyword evidence="3" id="KW-0963">Cytoplasm</keyword>
<dbReference type="HAMAP" id="MF_00528">
    <property type="entry name" value="Maf"/>
    <property type="match status" value="1"/>
</dbReference>
<dbReference type="GO" id="GO:0036218">
    <property type="term" value="F:dTTP diphosphatase activity"/>
    <property type="evidence" value="ECO:0007669"/>
    <property type="project" value="RHEA"/>
</dbReference>
<dbReference type="InterPro" id="IPR029001">
    <property type="entry name" value="ITPase-like_fam"/>
</dbReference>
<comment type="caution">
    <text evidence="3">Lacks conserved residue(s) required for the propagation of feature annotation.</text>
</comment>
<evidence type="ECO:0000313" key="4">
    <source>
        <dbReference type="EMBL" id="PDX57593.1"/>
    </source>
</evidence>
<dbReference type="AlphaFoldDB" id="A0A2A6Z8A0"/>
<dbReference type="SUPFAM" id="SSF52972">
    <property type="entry name" value="ITPase-like"/>
    <property type="match status" value="1"/>
</dbReference>
<comment type="caution">
    <text evidence="4">The sequence shown here is derived from an EMBL/GenBank/DDBJ whole genome shotgun (WGS) entry which is preliminary data.</text>
</comment>
<organism evidence="4 5">
    <name type="scientific">Faecalibacterium langellae</name>
    <dbReference type="NCBI Taxonomy" id="3435293"/>
    <lineage>
        <taxon>Bacteria</taxon>
        <taxon>Bacillati</taxon>
        <taxon>Bacillota</taxon>
        <taxon>Clostridia</taxon>
        <taxon>Eubacteriales</taxon>
        <taxon>Oscillospiraceae</taxon>
        <taxon>Faecalibacterium</taxon>
    </lineage>
</organism>
<feature type="site" description="Important for substrate specificity" evidence="3">
    <location>
        <position position="152"/>
    </location>
</feature>
<proteinExistence type="inferred from homology"/>
<dbReference type="GO" id="GO:0009117">
    <property type="term" value="P:nucleotide metabolic process"/>
    <property type="evidence" value="ECO:0007669"/>
    <property type="project" value="UniProtKB-KW"/>
</dbReference>
<dbReference type="NCBIfam" id="TIGR00172">
    <property type="entry name" value="maf"/>
    <property type="match status" value="1"/>
</dbReference>
<dbReference type="PIRSF" id="PIRSF006305">
    <property type="entry name" value="Maf"/>
    <property type="match status" value="1"/>
</dbReference>
<sequence length="185" mass="20116">MMNLILASGSPRRRELLSLYTTNFTVCVSDFDESTVQAATPAHLVEQLARGKCLAVSAQHPGAVVIGCDTVVDVNGEVFGKPHSEEDAKRMLRALSGATHEVHTGVCISDGARTESFVDSCRVTFFPLGEEEIDFYASTAEPYDKAGAYAIQGRAALWLDRIEGDYYTIMGLPVSRTVQLLAHFV</sequence>
<keyword evidence="3" id="KW-0546">Nucleotide metabolism</keyword>
<comment type="subcellular location">
    <subcellularLocation>
        <location evidence="3">Cytoplasm</location>
    </subcellularLocation>
</comment>
<evidence type="ECO:0000256" key="2">
    <source>
        <dbReference type="ARBA" id="ARBA00022801"/>
    </source>
</evidence>
<evidence type="ECO:0000256" key="3">
    <source>
        <dbReference type="HAMAP-Rule" id="MF_00528"/>
    </source>
</evidence>
<protein>
    <recommendedName>
        <fullName evidence="3">dTTP/UTP pyrophosphatase</fullName>
        <shortName evidence="3">dTTPase/UTPase</shortName>
        <ecNumber evidence="3">3.6.1.9</ecNumber>
    </recommendedName>
    <alternativeName>
        <fullName evidence="3">Nucleoside triphosphate pyrophosphatase</fullName>
    </alternativeName>
    <alternativeName>
        <fullName evidence="3">Nucleotide pyrophosphatase</fullName>
        <shortName evidence="3">Nucleotide PPase</shortName>
    </alternativeName>
</protein>
<evidence type="ECO:0000313" key="5">
    <source>
        <dbReference type="Proteomes" id="UP000220752"/>
    </source>
</evidence>
<dbReference type="PANTHER" id="PTHR43213:SF5">
    <property type="entry name" value="BIFUNCTIONAL DTTP_UTP PYROPHOSPHATASE_METHYLTRANSFERASE PROTEIN-RELATED"/>
    <property type="match status" value="1"/>
</dbReference>
<comment type="similarity">
    <text evidence="3">Belongs to the Maf family. YhdE subfamily.</text>
</comment>
<dbReference type="EMBL" id="NMTQ01000037">
    <property type="protein sequence ID" value="PDX57593.1"/>
    <property type="molecule type" value="Genomic_DNA"/>
</dbReference>
<dbReference type="InterPro" id="IPR003697">
    <property type="entry name" value="Maf-like"/>
</dbReference>
<comment type="catalytic activity">
    <reaction evidence="3">
        <text>dTTP + H2O = dTMP + diphosphate + H(+)</text>
        <dbReference type="Rhea" id="RHEA:28534"/>
        <dbReference type="ChEBI" id="CHEBI:15377"/>
        <dbReference type="ChEBI" id="CHEBI:15378"/>
        <dbReference type="ChEBI" id="CHEBI:33019"/>
        <dbReference type="ChEBI" id="CHEBI:37568"/>
        <dbReference type="ChEBI" id="CHEBI:63528"/>
        <dbReference type="EC" id="3.6.1.9"/>
    </reaction>
</comment>
<accession>A0A2A6Z8A0</accession>
<comment type="cofactor">
    <cofactor evidence="1 3">
        <name>a divalent metal cation</name>
        <dbReference type="ChEBI" id="CHEBI:60240"/>
    </cofactor>
</comment>
<dbReference type="EC" id="3.6.1.9" evidence="3"/>